<dbReference type="GO" id="GO:0016757">
    <property type="term" value="F:glycosyltransferase activity"/>
    <property type="evidence" value="ECO:0007669"/>
    <property type="project" value="UniProtKB-KW"/>
</dbReference>
<keyword evidence="2" id="KW-1003">Cell membrane</keyword>
<comment type="subcellular location">
    <subcellularLocation>
        <location evidence="1">Cell membrane</location>
    </subcellularLocation>
</comment>
<keyword evidence="3" id="KW-0328">Glycosyltransferase</keyword>
<dbReference type="GO" id="GO:0005886">
    <property type="term" value="C:plasma membrane"/>
    <property type="evidence" value="ECO:0007669"/>
    <property type="project" value="UniProtKB-SubCell"/>
</dbReference>
<protein>
    <submittedName>
        <fullName evidence="7">Transferase 2, rSAM/selenodomain-associated</fullName>
    </submittedName>
</protein>
<dbReference type="RefSeq" id="WP_084063089.1">
    <property type="nucleotide sequence ID" value="NZ_FWXO01000007.1"/>
</dbReference>
<dbReference type="InterPro" id="IPR001173">
    <property type="entry name" value="Glyco_trans_2-like"/>
</dbReference>
<sequence>MISIIIPVHNEKENLQWLIPYLEGLIANENAEVFIAVSSRNSDNTSLANNNPKINILKCQGSGRAFQMNAAAKLANGTIFAFLHADVKPPTTFITDIENTITNNYKAGFFSYQFDKQSFMLRVNASFTAKDGIFTGGGDQCLFIKKDVFHSLGGFNEAQVIMEDFELFKRMKKKNIRYTIVKNNLIVSARKYETNSYLRVNLSNLILVILFNCGYPAPKLKSLHNKLLKLPNNTYSN</sequence>
<proteinExistence type="predicted"/>
<gene>
    <name evidence="7" type="ORF">SAMN05660703_3129</name>
</gene>
<evidence type="ECO:0000256" key="5">
    <source>
        <dbReference type="ARBA" id="ARBA00023136"/>
    </source>
</evidence>
<evidence type="ECO:0000313" key="8">
    <source>
        <dbReference type="Proteomes" id="UP000192360"/>
    </source>
</evidence>
<dbReference type="InterPro" id="IPR029044">
    <property type="entry name" value="Nucleotide-diphossugar_trans"/>
</dbReference>
<name>A0A1W2CPK6_9FLAO</name>
<evidence type="ECO:0000313" key="7">
    <source>
        <dbReference type="EMBL" id="SMC87185.1"/>
    </source>
</evidence>
<dbReference type="PANTHER" id="PTHR43646:SF2">
    <property type="entry name" value="GLYCOSYLTRANSFERASE 2-LIKE DOMAIN-CONTAINING PROTEIN"/>
    <property type="match status" value="1"/>
</dbReference>
<evidence type="ECO:0000256" key="1">
    <source>
        <dbReference type="ARBA" id="ARBA00004236"/>
    </source>
</evidence>
<dbReference type="NCBIfam" id="TIGR04283">
    <property type="entry name" value="glyco_like_mftF"/>
    <property type="match status" value="1"/>
</dbReference>
<reference evidence="7 8" key="1">
    <citation type="submission" date="2017-04" db="EMBL/GenBank/DDBJ databases">
        <authorList>
            <person name="Afonso C.L."/>
            <person name="Miller P.J."/>
            <person name="Scott M.A."/>
            <person name="Spackman E."/>
            <person name="Goraichik I."/>
            <person name="Dimitrov K.M."/>
            <person name="Suarez D.L."/>
            <person name="Swayne D.E."/>
        </authorList>
    </citation>
    <scope>NUCLEOTIDE SEQUENCE [LARGE SCALE GENOMIC DNA]</scope>
    <source>
        <strain evidence="7 8">DSM 21164</strain>
    </source>
</reference>
<dbReference type="Proteomes" id="UP000192360">
    <property type="component" value="Unassembled WGS sequence"/>
</dbReference>
<evidence type="ECO:0000256" key="3">
    <source>
        <dbReference type="ARBA" id="ARBA00022676"/>
    </source>
</evidence>
<organism evidence="7 8">
    <name type="scientific">Cellulophaga tyrosinoxydans</name>
    <dbReference type="NCBI Taxonomy" id="504486"/>
    <lineage>
        <taxon>Bacteria</taxon>
        <taxon>Pseudomonadati</taxon>
        <taxon>Bacteroidota</taxon>
        <taxon>Flavobacteriia</taxon>
        <taxon>Flavobacteriales</taxon>
        <taxon>Flavobacteriaceae</taxon>
        <taxon>Cellulophaga</taxon>
    </lineage>
</organism>
<dbReference type="OrthoDB" id="9810303at2"/>
<evidence type="ECO:0000256" key="4">
    <source>
        <dbReference type="ARBA" id="ARBA00022679"/>
    </source>
</evidence>
<dbReference type="Gene3D" id="3.90.550.10">
    <property type="entry name" value="Spore Coat Polysaccharide Biosynthesis Protein SpsA, Chain A"/>
    <property type="match status" value="1"/>
</dbReference>
<dbReference type="STRING" id="504486.SAMN05660703_3129"/>
<accession>A0A1W2CPK6</accession>
<dbReference type="InterPro" id="IPR026461">
    <property type="entry name" value="Trfase_2_rSAM/seldom_assoc"/>
</dbReference>
<keyword evidence="4 7" id="KW-0808">Transferase</keyword>
<dbReference type="PANTHER" id="PTHR43646">
    <property type="entry name" value="GLYCOSYLTRANSFERASE"/>
    <property type="match status" value="1"/>
</dbReference>
<feature type="domain" description="Glycosyltransferase 2-like" evidence="6">
    <location>
        <begin position="3"/>
        <end position="106"/>
    </location>
</feature>
<dbReference type="SUPFAM" id="SSF53448">
    <property type="entry name" value="Nucleotide-diphospho-sugar transferases"/>
    <property type="match status" value="1"/>
</dbReference>
<keyword evidence="5" id="KW-0472">Membrane</keyword>
<dbReference type="Pfam" id="PF00535">
    <property type="entry name" value="Glycos_transf_2"/>
    <property type="match status" value="1"/>
</dbReference>
<dbReference type="EMBL" id="FWXO01000007">
    <property type="protein sequence ID" value="SMC87185.1"/>
    <property type="molecule type" value="Genomic_DNA"/>
</dbReference>
<evidence type="ECO:0000256" key="2">
    <source>
        <dbReference type="ARBA" id="ARBA00022475"/>
    </source>
</evidence>
<keyword evidence="8" id="KW-1185">Reference proteome</keyword>
<evidence type="ECO:0000259" key="6">
    <source>
        <dbReference type="Pfam" id="PF00535"/>
    </source>
</evidence>
<dbReference type="AlphaFoldDB" id="A0A1W2CPK6"/>